<dbReference type="EMBL" id="CP020746">
    <property type="protein sequence ID" value="ARJ25782.1"/>
    <property type="molecule type" value="Genomic_DNA"/>
</dbReference>
<dbReference type="AlphaFoldDB" id="A0A1W6AIY1"/>
<evidence type="ECO:0000313" key="2">
    <source>
        <dbReference type="Proteomes" id="UP000192932"/>
    </source>
</evidence>
<keyword evidence="1" id="KW-0614">Plasmid</keyword>
<name>A0A1W6AIY1_BACMY</name>
<reference evidence="1 2" key="1">
    <citation type="submission" date="2017-04" db="EMBL/GenBank/DDBJ databases">
        <title>The Characteristic of a Fine Plant Growth-Promoting Rhizobacteria Bacillus mycoides Gnyt1 and its Whole Genome Sequencing Analysis.</title>
        <authorList>
            <person name="Li J.H."/>
            <person name="Yao T."/>
        </authorList>
    </citation>
    <scope>NUCLEOTIDE SEQUENCE [LARGE SCALE GENOMIC DNA]</scope>
    <source>
        <strain evidence="1 2">Gnyt1</strain>
        <plasmid evidence="2">Plasmid unnamed3</plasmid>
    </source>
</reference>
<dbReference type="RefSeq" id="WP_085313497.1">
    <property type="nucleotide sequence ID" value="NZ_CP020746.1"/>
</dbReference>
<proteinExistence type="predicted"/>
<geneLocation type="plasmid" evidence="1 2">
    <name>unnamed3</name>
</geneLocation>
<organism evidence="1 2">
    <name type="scientific">Bacillus mycoides</name>
    <dbReference type="NCBI Taxonomy" id="1405"/>
    <lineage>
        <taxon>Bacteria</taxon>
        <taxon>Bacillati</taxon>
        <taxon>Bacillota</taxon>
        <taxon>Bacilli</taxon>
        <taxon>Bacillales</taxon>
        <taxon>Bacillaceae</taxon>
        <taxon>Bacillus</taxon>
        <taxon>Bacillus cereus group</taxon>
    </lineage>
</organism>
<evidence type="ECO:0000313" key="1">
    <source>
        <dbReference type="EMBL" id="ARJ25782.1"/>
    </source>
</evidence>
<dbReference type="Proteomes" id="UP000192932">
    <property type="component" value="Plasmid unnamed3"/>
</dbReference>
<protein>
    <submittedName>
        <fullName evidence="1">Uncharacterized protein</fullName>
    </submittedName>
</protein>
<accession>A0A1W6AIY1</accession>
<sequence>MSELKEIITIQKVIEQLEWGLRHRRNMLNYLNDDDESAELIKREIGSIAAFLNKQGVEIKKESPEILVLRFIEVRSDYVAKELREETTKNFFYLESGTLKPLANYKVFEKEIIDNPDEIKCYEQLKEIEDEV</sequence>
<gene>
    <name evidence="1" type="ORF">B7492_32625</name>
</gene>